<protein>
    <submittedName>
        <fullName evidence="2">DUF58 domain-containing protein</fullName>
    </submittedName>
</protein>
<dbReference type="RefSeq" id="WP_255036315.1">
    <property type="nucleotide sequence ID" value="NZ_RJUF01000011.1"/>
</dbReference>
<keyword evidence="3" id="KW-1185">Reference proteome</keyword>
<accession>A0AAE3H079</accession>
<reference evidence="2 3" key="1">
    <citation type="submission" date="2018-11" db="EMBL/GenBank/DDBJ databases">
        <title>Novel bacteria species description.</title>
        <authorList>
            <person name="Han J.-H."/>
        </authorList>
    </citation>
    <scope>NUCLEOTIDE SEQUENCE [LARGE SCALE GENOMIC DNA]</scope>
    <source>
        <strain evidence="2 3">KCTC23259</strain>
    </source>
</reference>
<dbReference type="Proteomes" id="UP001204144">
    <property type="component" value="Unassembled WGS sequence"/>
</dbReference>
<evidence type="ECO:0000313" key="3">
    <source>
        <dbReference type="Proteomes" id="UP001204144"/>
    </source>
</evidence>
<dbReference type="PANTHER" id="PTHR33608:SF7">
    <property type="entry name" value="DUF58 DOMAIN-CONTAINING PROTEIN"/>
    <property type="match status" value="1"/>
</dbReference>
<dbReference type="AlphaFoldDB" id="A0AAE3H079"/>
<evidence type="ECO:0000313" key="2">
    <source>
        <dbReference type="EMBL" id="MCP9762544.1"/>
    </source>
</evidence>
<organism evidence="2 3">
    <name type="scientific">Lacihabitans soyangensis</name>
    <dbReference type="NCBI Taxonomy" id="869394"/>
    <lineage>
        <taxon>Bacteria</taxon>
        <taxon>Pseudomonadati</taxon>
        <taxon>Bacteroidota</taxon>
        <taxon>Cytophagia</taxon>
        <taxon>Cytophagales</taxon>
        <taxon>Leadbetterellaceae</taxon>
        <taxon>Lacihabitans</taxon>
    </lineage>
</organism>
<dbReference type="Pfam" id="PF01882">
    <property type="entry name" value="DUF58"/>
    <property type="match status" value="1"/>
</dbReference>
<dbReference type="PANTHER" id="PTHR33608">
    <property type="entry name" value="BLL2464 PROTEIN"/>
    <property type="match status" value="1"/>
</dbReference>
<gene>
    <name evidence="2" type="ORF">EGI31_06220</name>
</gene>
<evidence type="ECO:0000259" key="1">
    <source>
        <dbReference type="Pfam" id="PF01882"/>
    </source>
</evidence>
<sequence>MSLAQDLIKVNNLQLAAKLVSDQVVLGLHNSKRSGTGAEFEQYRHYRPGDDPKSIDWKLFARTEKHQVRESATESTLTINFIIDLSGSMNYTENGVSRLYFAEILLASFAYLGFKQNDEMNLFALKNGKLEILASQGKQSFQKILYGLENAKAEGNWSFERVNFPEFQSKNKELLIFASDFFQTDNEFYELINRWSRPGKQILLYQILGEKEVNFDWEGVIKFRDLETGKDKELSPNETRNAYLKSFNAYLDELESELKIENVHFFRCQLNDPIAEVLKNSLKMLKWS</sequence>
<comment type="caution">
    <text evidence="2">The sequence shown here is derived from an EMBL/GenBank/DDBJ whole genome shotgun (WGS) entry which is preliminary data.</text>
</comment>
<proteinExistence type="predicted"/>
<name>A0AAE3H079_9BACT</name>
<dbReference type="InterPro" id="IPR002881">
    <property type="entry name" value="DUF58"/>
</dbReference>
<dbReference type="EMBL" id="RJUF01000011">
    <property type="protein sequence ID" value="MCP9762544.1"/>
    <property type="molecule type" value="Genomic_DNA"/>
</dbReference>
<feature type="domain" description="DUF58" evidence="1">
    <location>
        <begin position="42"/>
        <end position="245"/>
    </location>
</feature>